<dbReference type="Pfam" id="PF01040">
    <property type="entry name" value="UbiA"/>
    <property type="match status" value="1"/>
</dbReference>
<feature type="active site" description="Proton donor" evidence="9">
    <location>
        <position position="125"/>
    </location>
</feature>
<feature type="binding site" evidence="9">
    <location>
        <position position="12"/>
    </location>
    <ligand>
        <name>[4Fe-4S] cluster</name>
        <dbReference type="ChEBI" id="CHEBI:49883"/>
    </ligand>
</feature>
<organism evidence="11 12">
    <name type="scientific">Candidatus Raymondbacteria bacterium RIFOXYD12_FULL_49_13</name>
    <dbReference type="NCBI Taxonomy" id="1817890"/>
    <lineage>
        <taxon>Bacteria</taxon>
        <taxon>Raymondiibacteriota</taxon>
    </lineage>
</organism>
<dbReference type="UniPathway" id="UPA00059">
    <property type="reaction ID" value="UER00105"/>
</dbReference>
<dbReference type="InterPro" id="IPR000537">
    <property type="entry name" value="UbiA_prenyltransferase"/>
</dbReference>
<proteinExistence type="inferred from homology"/>
<feature type="binding site" evidence="9">
    <location>
        <position position="73"/>
    </location>
    <ligand>
        <name>dimethylallyl diphosphate</name>
        <dbReference type="ChEBI" id="CHEBI:57623"/>
    </ligand>
</feature>
<reference evidence="11 12" key="1">
    <citation type="journal article" date="2016" name="Nat. Commun.">
        <title>Thousands of microbial genomes shed light on interconnected biogeochemical processes in an aquifer system.</title>
        <authorList>
            <person name="Anantharaman K."/>
            <person name="Brown C.T."/>
            <person name="Hug L.A."/>
            <person name="Sharon I."/>
            <person name="Castelle C.J."/>
            <person name="Probst A.J."/>
            <person name="Thomas B.C."/>
            <person name="Singh A."/>
            <person name="Wilkins M.J."/>
            <person name="Karaoz U."/>
            <person name="Brodie E.L."/>
            <person name="Williams K.H."/>
            <person name="Hubbard S.S."/>
            <person name="Banfield J.F."/>
        </authorList>
    </citation>
    <scope>NUCLEOTIDE SEQUENCE [LARGE SCALE GENOMIC DNA]</scope>
</reference>
<keyword evidence="5 10" id="KW-1133">Transmembrane helix</keyword>
<dbReference type="Pfam" id="PF02401">
    <property type="entry name" value="LYTB"/>
    <property type="match status" value="1"/>
</dbReference>
<sequence>MRITIAQASGFCMGVRMAMNTILKHAHESDEPIETLGPLIHNPQTMELLRKKNVTTVKTPAEVTASTVVIRTHGVPPDIRGQMEARPVRIVDATCPHVKRIHKIIGQYYAKGYAIVIFGDKGHAEVVGLLGCAKGKGYLIQTPDQIGKLPGLGKVCLVAQTTQNLSEYERIKERIRAQYADAAIFDTICRATDQRQAEVVALSKSSDAVVVVGGKNSANSTRLADLARASCTHVFHIETEAELNPADFTGTRSVAIASGASTPSWLLNRVYERLSEIADHQRPLYQRIFIESVKIAVSFNIYLAFGAALAAWTASYIQGMSANYLHMAIAWLYINSMYILNHLTNITENQYQEIFKTDYIYRHRKISILLCMLTGLLSIALAYQSGLSEFILLLVASFAGILYHMKLLPKNNLPFLRNRRLKDITLSKDIGIAMAWAVICAVLPNAGVSLFTSLPSSGEIVAFLFIFILVFIRTIFRDLYDIQRDNIVGRETLPIVLGKKLSLLFPYPLLVLCALVPIAGFFTSLIPANSLLLLVCPAYLLLVYHLFIKNKLAGWAVFSLVLDFTFYAPFLLILAATAGLVPGL</sequence>
<dbReference type="NCBIfam" id="TIGR00216">
    <property type="entry name" value="ispH_lytB"/>
    <property type="match status" value="1"/>
</dbReference>
<dbReference type="EC" id="1.17.7.4" evidence="9"/>
<feature type="binding site" evidence="9">
    <location>
        <position position="217"/>
    </location>
    <ligand>
        <name>dimethylallyl diphosphate</name>
        <dbReference type="ChEBI" id="CHEBI:57623"/>
    </ligand>
</feature>
<feature type="transmembrane region" description="Helical" evidence="10">
    <location>
        <begin position="324"/>
        <end position="345"/>
    </location>
</feature>
<dbReference type="GO" id="GO:0016114">
    <property type="term" value="P:terpenoid biosynthetic process"/>
    <property type="evidence" value="ECO:0007669"/>
    <property type="project" value="UniProtKB-UniRule"/>
</dbReference>
<feature type="transmembrane region" description="Helical" evidence="10">
    <location>
        <begin position="555"/>
        <end position="581"/>
    </location>
</feature>
<evidence type="ECO:0000256" key="1">
    <source>
        <dbReference type="ARBA" id="ARBA00004141"/>
    </source>
</evidence>
<feature type="binding site" evidence="9">
    <location>
        <position position="217"/>
    </location>
    <ligand>
        <name>(2E)-4-hydroxy-3-methylbut-2-enyl diphosphate</name>
        <dbReference type="ChEBI" id="CHEBI:128753"/>
    </ligand>
</feature>
<feature type="transmembrane region" description="Helical" evidence="10">
    <location>
        <begin position="366"/>
        <end position="384"/>
    </location>
</feature>
<evidence type="ECO:0000256" key="9">
    <source>
        <dbReference type="HAMAP-Rule" id="MF_00191"/>
    </source>
</evidence>
<dbReference type="GO" id="GO:0019288">
    <property type="term" value="P:isopentenyl diphosphate biosynthetic process, methylerythritol 4-phosphate pathway"/>
    <property type="evidence" value="ECO:0007669"/>
    <property type="project" value="UniProtKB-UniRule"/>
</dbReference>
<dbReference type="CDD" id="cd13944">
    <property type="entry name" value="lytB_ispH"/>
    <property type="match status" value="1"/>
</dbReference>
<evidence type="ECO:0000256" key="2">
    <source>
        <dbReference type="ARBA" id="ARBA00022485"/>
    </source>
</evidence>
<comment type="catalytic activity">
    <reaction evidence="9">
        <text>dimethylallyl diphosphate + 2 oxidized [2Fe-2S]-[ferredoxin] + H2O = (2E)-4-hydroxy-3-methylbut-2-enyl diphosphate + 2 reduced [2Fe-2S]-[ferredoxin] + 2 H(+)</text>
        <dbReference type="Rhea" id="RHEA:24825"/>
        <dbReference type="Rhea" id="RHEA-COMP:10000"/>
        <dbReference type="Rhea" id="RHEA-COMP:10001"/>
        <dbReference type="ChEBI" id="CHEBI:15377"/>
        <dbReference type="ChEBI" id="CHEBI:15378"/>
        <dbReference type="ChEBI" id="CHEBI:33737"/>
        <dbReference type="ChEBI" id="CHEBI:33738"/>
        <dbReference type="ChEBI" id="CHEBI:57623"/>
        <dbReference type="ChEBI" id="CHEBI:128753"/>
        <dbReference type="EC" id="1.17.7.4"/>
    </reaction>
</comment>
<feature type="binding site" evidence="9">
    <location>
        <position position="41"/>
    </location>
    <ligand>
        <name>(2E)-4-hydroxy-3-methylbut-2-enyl diphosphate</name>
        <dbReference type="ChEBI" id="CHEBI:128753"/>
    </ligand>
</feature>
<feature type="binding site" evidence="9">
    <location>
        <position position="219"/>
    </location>
    <ligand>
        <name>(2E)-4-hydroxy-3-methylbut-2-enyl diphosphate</name>
        <dbReference type="ChEBI" id="CHEBI:128753"/>
    </ligand>
</feature>
<evidence type="ECO:0000256" key="7">
    <source>
        <dbReference type="ARBA" id="ARBA00023014"/>
    </source>
</evidence>
<accession>A0A1F7FL98</accession>
<keyword evidence="8 10" id="KW-0472">Membrane</keyword>
<feature type="binding site" evidence="9">
    <location>
        <position position="261"/>
    </location>
    <ligand>
        <name>(2E)-4-hydroxy-3-methylbut-2-enyl diphosphate</name>
        <dbReference type="ChEBI" id="CHEBI:128753"/>
    </ligand>
</feature>
<keyword evidence="3 10" id="KW-0812">Transmembrane</keyword>
<comment type="cofactor">
    <cofactor evidence="9">
        <name>[4Fe-4S] cluster</name>
        <dbReference type="ChEBI" id="CHEBI:49883"/>
    </cofactor>
    <text evidence="9">Binds 1 [4Fe-4S] cluster per subunit.</text>
</comment>
<feature type="binding site" evidence="9">
    <location>
        <position position="123"/>
    </location>
    <ligand>
        <name>(2E)-4-hydroxy-3-methylbut-2-enyl diphosphate</name>
        <dbReference type="ChEBI" id="CHEBI:128753"/>
    </ligand>
</feature>
<dbReference type="GO" id="GO:0051539">
    <property type="term" value="F:4 iron, 4 sulfur cluster binding"/>
    <property type="evidence" value="ECO:0007669"/>
    <property type="project" value="UniProtKB-UniRule"/>
</dbReference>
<feature type="binding site" evidence="9">
    <location>
        <position position="217"/>
    </location>
    <ligand>
        <name>isopentenyl diphosphate</name>
        <dbReference type="ChEBI" id="CHEBI:128769"/>
    </ligand>
</feature>
<evidence type="ECO:0000256" key="10">
    <source>
        <dbReference type="SAM" id="Phobius"/>
    </source>
</evidence>
<evidence type="ECO:0000256" key="6">
    <source>
        <dbReference type="ARBA" id="ARBA00023004"/>
    </source>
</evidence>
<comment type="catalytic activity">
    <reaction evidence="9">
        <text>isopentenyl diphosphate + 2 oxidized [2Fe-2S]-[ferredoxin] + H2O = (2E)-4-hydroxy-3-methylbut-2-enyl diphosphate + 2 reduced [2Fe-2S]-[ferredoxin] + 2 H(+)</text>
        <dbReference type="Rhea" id="RHEA:24488"/>
        <dbReference type="Rhea" id="RHEA-COMP:10000"/>
        <dbReference type="Rhea" id="RHEA-COMP:10001"/>
        <dbReference type="ChEBI" id="CHEBI:15377"/>
        <dbReference type="ChEBI" id="CHEBI:15378"/>
        <dbReference type="ChEBI" id="CHEBI:33737"/>
        <dbReference type="ChEBI" id="CHEBI:33738"/>
        <dbReference type="ChEBI" id="CHEBI:128753"/>
        <dbReference type="ChEBI" id="CHEBI:128769"/>
        <dbReference type="EC" id="1.17.7.4"/>
    </reaction>
</comment>
<evidence type="ECO:0000256" key="3">
    <source>
        <dbReference type="ARBA" id="ARBA00022692"/>
    </source>
</evidence>
<keyword evidence="9" id="KW-0560">Oxidoreductase</keyword>
<feature type="binding site" evidence="9">
    <location>
        <position position="41"/>
    </location>
    <ligand>
        <name>isopentenyl diphosphate</name>
        <dbReference type="ChEBI" id="CHEBI:128769"/>
    </ligand>
</feature>
<keyword evidence="4 9" id="KW-0479">Metal-binding</keyword>
<feature type="transmembrane region" description="Helical" evidence="10">
    <location>
        <begin position="295"/>
        <end position="318"/>
    </location>
</feature>
<feature type="binding site" evidence="9">
    <location>
        <position position="73"/>
    </location>
    <ligand>
        <name>(2E)-4-hydroxy-3-methylbut-2-enyl diphosphate</name>
        <dbReference type="ChEBI" id="CHEBI:128753"/>
    </ligand>
</feature>
<feature type="transmembrane region" description="Helical" evidence="10">
    <location>
        <begin position="501"/>
        <end position="522"/>
    </location>
</feature>
<feature type="binding site" evidence="9">
    <location>
        <position position="161"/>
    </location>
    <ligand>
        <name>(2E)-4-hydroxy-3-methylbut-2-enyl diphosphate</name>
        <dbReference type="ChEBI" id="CHEBI:128753"/>
    </ligand>
</feature>
<feature type="binding site" evidence="9">
    <location>
        <position position="261"/>
    </location>
    <ligand>
        <name>isopentenyl diphosphate</name>
        <dbReference type="ChEBI" id="CHEBI:128769"/>
    </ligand>
</feature>
<comment type="caution">
    <text evidence="11">The sequence shown here is derived from an EMBL/GenBank/DDBJ whole genome shotgun (WGS) entry which is preliminary data.</text>
</comment>
<feature type="binding site" evidence="9">
    <location>
        <position position="261"/>
    </location>
    <ligand>
        <name>dimethylallyl diphosphate</name>
        <dbReference type="ChEBI" id="CHEBI:57623"/>
    </ligand>
</feature>
<comment type="pathway">
    <text evidence="9">Isoprenoid biosynthesis; dimethylallyl diphosphate biosynthesis; dimethylallyl diphosphate from (2E)-4-hydroxy-3-methylbutenyl diphosphate: step 1/1.</text>
</comment>
<feature type="transmembrane region" description="Helical" evidence="10">
    <location>
        <begin position="430"/>
        <end position="454"/>
    </location>
</feature>
<feature type="transmembrane region" description="Helical" evidence="10">
    <location>
        <begin position="390"/>
        <end position="409"/>
    </location>
</feature>
<dbReference type="Gene3D" id="3.40.1010.20">
    <property type="entry name" value="4-hydroxy-3-methylbut-2-enyl diphosphate reductase, catalytic domain"/>
    <property type="match status" value="2"/>
</dbReference>
<dbReference type="GO" id="GO:0051745">
    <property type="term" value="F:4-hydroxy-3-methylbut-2-enyl diphosphate reductase activity"/>
    <property type="evidence" value="ECO:0007669"/>
    <property type="project" value="UniProtKB-UniRule"/>
</dbReference>
<evidence type="ECO:0000256" key="8">
    <source>
        <dbReference type="ARBA" id="ARBA00023136"/>
    </source>
</evidence>
<dbReference type="Proteomes" id="UP000179243">
    <property type="component" value="Unassembled WGS sequence"/>
</dbReference>
<feature type="binding site" evidence="9">
    <location>
        <position position="219"/>
    </location>
    <ligand>
        <name>dimethylallyl diphosphate</name>
        <dbReference type="ChEBI" id="CHEBI:57623"/>
    </ligand>
</feature>
<comment type="pathway">
    <text evidence="9">Isoprenoid biosynthesis; isopentenyl diphosphate biosynthesis via DXP pathway; isopentenyl diphosphate from 1-deoxy-D-xylulose 5-phosphate: step 6/6.</text>
</comment>
<dbReference type="EMBL" id="MFYX01000011">
    <property type="protein sequence ID" value="OGK07256.1"/>
    <property type="molecule type" value="Genomic_DNA"/>
</dbReference>
<feature type="binding site" evidence="9">
    <location>
        <position position="219"/>
    </location>
    <ligand>
        <name>isopentenyl diphosphate</name>
        <dbReference type="ChEBI" id="CHEBI:128769"/>
    </ligand>
</feature>
<evidence type="ECO:0000313" key="11">
    <source>
        <dbReference type="EMBL" id="OGK07256.1"/>
    </source>
</evidence>
<dbReference type="InterPro" id="IPR003451">
    <property type="entry name" value="LytB/IspH"/>
</dbReference>
<feature type="transmembrane region" description="Helical" evidence="10">
    <location>
        <begin position="460"/>
        <end position="480"/>
    </location>
</feature>
<dbReference type="PANTHER" id="PTHR30426">
    <property type="entry name" value="4-HYDROXY-3-METHYLBUT-2-ENYL DIPHOSPHATE REDUCTASE"/>
    <property type="match status" value="1"/>
</dbReference>
<comment type="subcellular location">
    <subcellularLocation>
        <location evidence="1">Membrane</location>
        <topology evidence="1">Multi-pass membrane protein</topology>
    </subcellularLocation>
</comment>
<keyword evidence="7 9" id="KW-0411">Iron-sulfur</keyword>
<evidence type="ECO:0000256" key="4">
    <source>
        <dbReference type="ARBA" id="ARBA00022723"/>
    </source>
</evidence>
<gene>
    <name evidence="9" type="primary">ispH</name>
    <name evidence="11" type="ORF">A2519_14100</name>
</gene>
<feature type="binding site" evidence="9">
    <location>
        <position position="41"/>
    </location>
    <ligand>
        <name>dimethylallyl diphosphate</name>
        <dbReference type="ChEBI" id="CHEBI:57623"/>
    </ligand>
</feature>
<keyword evidence="9" id="KW-0414">Isoprene biosynthesis</keyword>
<dbReference type="UniPathway" id="UPA00056">
    <property type="reaction ID" value="UER00097"/>
</dbReference>
<comment type="function">
    <text evidence="9">Catalyzes the conversion of 1-hydroxy-2-methyl-2-(E)-butenyl 4-diphosphate (HMBPP) into a mixture of isopentenyl diphosphate (IPP) and dimethylallyl diphosphate (DMAPP). Acts in the terminal step of the DOXP/MEP pathway for isoprenoid precursor biosynthesis.</text>
</comment>
<dbReference type="GO" id="GO:0050992">
    <property type="term" value="P:dimethylallyl diphosphate biosynthetic process"/>
    <property type="evidence" value="ECO:0007669"/>
    <property type="project" value="UniProtKB-UniRule"/>
</dbReference>
<comment type="similarity">
    <text evidence="9">Belongs to the IspH family.</text>
</comment>
<feature type="binding site" evidence="9">
    <location>
        <position position="73"/>
    </location>
    <ligand>
        <name>isopentenyl diphosphate</name>
        <dbReference type="ChEBI" id="CHEBI:128769"/>
    </ligand>
</feature>
<evidence type="ECO:0000256" key="5">
    <source>
        <dbReference type="ARBA" id="ARBA00022989"/>
    </source>
</evidence>
<dbReference type="GO" id="GO:0016020">
    <property type="term" value="C:membrane"/>
    <property type="evidence" value="ECO:0007669"/>
    <property type="project" value="UniProtKB-SubCell"/>
</dbReference>
<protein>
    <recommendedName>
        <fullName evidence="9">4-hydroxy-3-methylbut-2-enyl diphosphate reductase</fullName>
        <shortName evidence="9">HMBPP reductase</shortName>
        <ecNumber evidence="9">1.17.7.4</ecNumber>
    </recommendedName>
</protein>
<comment type="caution">
    <text evidence="9">Lacks conserved residue(s) required for the propagation of feature annotation.</text>
</comment>
<feature type="binding site" evidence="9">
    <location>
        <position position="189"/>
    </location>
    <ligand>
        <name>[4Fe-4S] cluster</name>
        <dbReference type="ChEBI" id="CHEBI:49883"/>
    </ligand>
</feature>
<dbReference type="GO" id="GO:0046872">
    <property type="term" value="F:metal ion binding"/>
    <property type="evidence" value="ECO:0007669"/>
    <property type="project" value="UniProtKB-KW"/>
</dbReference>
<feature type="binding site" evidence="9">
    <location>
        <position position="123"/>
    </location>
    <ligand>
        <name>isopentenyl diphosphate</name>
        <dbReference type="ChEBI" id="CHEBI:128769"/>
    </ligand>
</feature>
<dbReference type="Gene3D" id="3.40.50.11270">
    <property type="match status" value="1"/>
</dbReference>
<feature type="transmembrane region" description="Helical" evidence="10">
    <location>
        <begin position="528"/>
        <end position="548"/>
    </location>
</feature>
<feature type="binding site" evidence="9">
    <location>
        <position position="95"/>
    </location>
    <ligand>
        <name>[4Fe-4S] cluster</name>
        <dbReference type="ChEBI" id="CHEBI:49883"/>
    </ligand>
</feature>
<evidence type="ECO:0000313" key="12">
    <source>
        <dbReference type="Proteomes" id="UP000179243"/>
    </source>
</evidence>
<dbReference type="GO" id="GO:0016765">
    <property type="term" value="F:transferase activity, transferring alkyl or aryl (other than methyl) groups"/>
    <property type="evidence" value="ECO:0007669"/>
    <property type="project" value="InterPro"/>
</dbReference>
<keyword evidence="2 9" id="KW-0004">4Fe-4S</keyword>
<feature type="binding site" evidence="9">
    <location>
        <position position="123"/>
    </location>
    <ligand>
        <name>dimethylallyl diphosphate</name>
        <dbReference type="ChEBI" id="CHEBI:57623"/>
    </ligand>
</feature>
<dbReference type="AlphaFoldDB" id="A0A1F7FL98"/>
<dbReference type="PANTHER" id="PTHR30426:SF0">
    <property type="entry name" value="4-HYDROXY-3-METHYLBUT-2-ENYL DIPHOSPHATE REDUCTASE"/>
    <property type="match status" value="1"/>
</dbReference>
<name>A0A1F7FL98_UNCRA</name>
<keyword evidence="6 9" id="KW-0408">Iron</keyword>
<dbReference type="HAMAP" id="MF_00191">
    <property type="entry name" value="IspH"/>
    <property type="match status" value="1"/>
</dbReference>